<dbReference type="GO" id="GO:0016740">
    <property type="term" value="F:transferase activity"/>
    <property type="evidence" value="ECO:0007669"/>
    <property type="project" value="UniProtKB-KW"/>
</dbReference>
<keyword evidence="8" id="KW-1185">Reference proteome</keyword>
<dbReference type="GO" id="GO:0016831">
    <property type="term" value="F:carboxy-lyase activity"/>
    <property type="evidence" value="ECO:0007669"/>
    <property type="project" value="TreeGrafter"/>
</dbReference>
<protein>
    <submittedName>
        <fullName evidence="7">Pyridoxal phosphate-dependent transferase</fullName>
    </submittedName>
</protein>
<evidence type="ECO:0000256" key="6">
    <source>
        <dbReference type="RuleBase" id="RU000382"/>
    </source>
</evidence>
<keyword evidence="3 5" id="KW-0663">Pyridoxal phosphate</keyword>
<keyword evidence="7" id="KW-0808">Transferase</keyword>
<dbReference type="EMBL" id="JARIHO010000059">
    <property type="protein sequence ID" value="KAJ7318118.1"/>
    <property type="molecule type" value="Genomic_DNA"/>
</dbReference>
<keyword evidence="4 6" id="KW-0456">Lyase</keyword>
<dbReference type="PANTHER" id="PTHR11999">
    <property type="entry name" value="GROUP II PYRIDOXAL-5-PHOSPHATE DECARBOXYLASE"/>
    <property type="match status" value="1"/>
</dbReference>
<dbReference type="GO" id="GO:0019752">
    <property type="term" value="P:carboxylic acid metabolic process"/>
    <property type="evidence" value="ECO:0007669"/>
    <property type="project" value="InterPro"/>
</dbReference>
<evidence type="ECO:0000313" key="7">
    <source>
        <dbReference type="EMBL" id="KAJ7318118.1"/>
    </source>
</evidence>
<dbReference type="InterPro" id="IPR015422">
    <property type="entry name" value="PyrdxlP-dep_Trfase_small"/>
</dbReference>
<name>A0AAD6ZDU2_9AGAR</name>
<dbReference type="Gene3D" id="3.40.640.10">
    <property type="entry name" value="Type I PLP-dependent aspartate aminotransferase-like (Major domain)"/>
    <property type="match status" value="1"/>
</dbReference>
<accession>A0AAD6ZDU2</accession>
<dbReference type="GO" id="GO:0030170">
    <property type="term" value="F:pyridoxal phosphate binding"/>
    <property type="evidence" value="ECO:0007669"/>
    <property type="project" value="InterPro"/>
</dbReference>
<evidence type="ECO:0000256" key="5">
    <source>
        <dbReference type="PIRSR" id="PIRSR602129-50"/>
    </source>
</evidence>
<proteinExistence type="inferred from homology"/>
<organism evidence="7 8">
    <name type="scientific">Mycena albidolilacea</name>
    <dbReference type="NCBI Taxonomy" id="1033008"/>
    <lineage>
        <taxon>Eukaryota</taxon>
        <taxon>Fungi</taxon>
        <taxon>Dikarya</taxon>
        <taxon>Basidiomycota</taxon>
        <taxon>Agaricomycotina</taxon>
        <taxon>Agaricomycetes</taxon>
        <taxon>Agaricomycetidae</taxon>
        <taxon>Agaricales</taxon>
        <taxon>Marasmiineae</taxon>
        <taxon>Mycenaceae</taxon>
        <taxon>Mycena</taxon>
    </lineage>
</organism>
<dbReference type="PANTHER" id="PTHR11999:SF165">
    <property type="entry name" value="DECARBOXYLASE, PUTATIVE (AFU_ORTHOLOGUE AFUA_2G04980)-RELATED"/>
    <property type="match status" value="1"/>
</dbReference>
<feature type="modified residue" description="N6-(pyridoxal phosphate)lysine" evidence="5">
    <location>
        <position position="318"/>
    </location>
</feature>
<dbReference type="GO" id="GO:0005737">
    <property type="term" value="C:cytoplasm"/>
    <property type="evidence" value="ECO:0007669"/>
    <property type="project" value="TreeGrafter"/>
</dbReference>
<gene>
    <name evidence="7" type="ORF">DFH08DRAFT_754974</name>
</gene>
<comment type="caution">
    <text evidence="7">The sequence shown here is derived from an EMBL/GenBank/DDBJ whole genome shotgun (WGS) entry which is preliminary data.</text>
</comment>
<dbReference type="InterPro" id="IPR002129">
    <property type="entry name" value="PyrdxlP-dep_de-COase"/>
</dbReference>
<sequence length="493" mass="53401">MPLSLNEFISTIDARRKGDSQEALPPIQAIAHAEASLPVSLPDTGMGLECLKQHILDDLVPGFNRPNQSSNYYGFITGGSTEASLFADYIVSGFDQNAQVHAPKETIGGAVEDAALRLLQQLLCIDEASFPGRIFTTGATASNILGLSLGREFAVAEAGRRRSPPSISSVAQLGVVPACLQAGVRKFQVLTTLPHSSLYKAASVVGLGKNAVVSLPLSAEEPWRFDLDALERRLSDSAGVAHIIAISAGEVNTGRFAASREEMIKIRALADKYGAWIHVDGAFGLQARVLLPSESHSSIVDGIHSIHLADSLTGDAHKLLNVPYDCGFFFCKNLALQQAVFQNGASVIPDTAEIPSPHNLGMENSRRLRALPVYASLLTYGRIWHRTLLERQIELARTIATFILGSEAYELLPRNTDLKDVYMIVLFRARSAGLNDTLVSKLNASRVMYVSGSRWDGAPAVRLAVSTWRVDVKRDSARVISELEEATSKQVLF</sequence>
<reference evidence="7" key="1">
    <citation type="submission" date="2023-03" db="EMBL/GenBank/DDBJ databases">
        <title>Massive genome expansion in bonnet fungi (Mycena s.s.) driven by repeated elements and novel gene families across ecological guilds.</title>
        <authorList>
            <consortium name="Lawrence Berkeley National Laboratory"/>
            <person name="Harder C.B."/>
            <person name="Miyauchi S."/>
            <person name="Viragh M."/>
            <person name="Kuo A."/>
            <person name="Thoen E."/>
            <person name="Andreopoulos B."/>
            <person name="Lu D."/>
            <person name="Skrede I."/>
            <person name="Drula E."/>
            <person name="Henrissat B."/>
            <person name="Morin E."/>
            <person name="Kohler A."/>
            <person name="Barry K."/>
            <person name="LaButti K."/>
            <person name="Morin E."/>
            <person name="Salamov A."/>
            <person name="Lipzen A."/>
            <person name="Mereny Z."/>
            <person name="Hegedus B."/>
            <person name="Baldrian P."/>
            <person name="Stursova M."/>
            <person name="Weitz H."/>
            <person name="Taylor A."/>
            <person name="Grigoriev I.V."/>
            <person name="Nagy L.G."/>
            <person name="Martin F."/>
            <person name="Kauserud H."/>
        </authorList>
    </citation>
    <scope>NUCLEOTIDE SEQUENCE</scope>
    <source>
        <strain evidence="7">CBHHK002</strain>
    </source>
</reference>
<evidence type="ECO:0000256" key="2">
    <source>
        <dbReference type="ARBA" id="ARBA00009533"/>
    </source>
</evidence>
<evidence type="ECO:0000256" key="1">
    <source>
        <dbReference type="ARBA" id="ARBA00001933"/>
    </source>
</evidence>
<dbReference type="Pfam" id="PF00282">
    <property type="entry name" value="Pyridoxal_deC"/>
    <property type="match status" value="1"/>
</dbReference>
<comment type="cofactor">
    <cofactor evidence="1 5 6">
        <name>pyridoxal 5'-phosphate</name>
        <dbReference type="ChEBI" id="CHEBI:597326"/>
    </cofactor>
</comment>
<dbReference type="InterPro" id="IPR015424">
    <property type="entry name" value="PyrdxlP-dep_Trfase"/>
</dbReference>
<comment type="similarity">
    <text evidence="2 6">Belongs to the group II decarboxylase family.</text>
</comment>
<evidence type="ECO:0000256" key="4">
    <source>
        <dbReference type="ARBA" id="ARBA00023239"/>
    </source>
</evidence>
<dbReference type="Proteomes" id="UP001218218">
    <property type="component" value="Unassembled WGS sequence"/>
</dbReference>
<evidence type="ECO:0000256" key="3">
    <source>
        <dbReference type="ARBA" id="ARBA00022898"/>
    </source>
</evidence>
<dbReference type="SUPFAM" id="SSF53383">
    <property type="entry name" value="PLP-dependent transferases"/>
    <property type="match status" value="1"/>
</dbReference>
<dbReference type="AlphaFoldDB" id="A0AAD6ZDU2"/>
<dbReference type="InterPro" id="IPR015421">
    <property type="entry name" value="PyrdxlP-dep_Trfase_major"/>
</dbReference>
<evidence type="ECO:0000313" key="8">
    <source>
        <dbReference type="Proteomes" id="UP001218218"/>
    </source>
</evidence>
<dbReference type="Gene3D" id="3.90.1150.10">
    <property type="entry name" value="Aspartate Aminotransferase, domain 1"/>
    <property type="match status" value="1"/>
</dbReference>
<dbReference type="InterPro" id="IPR010977">
    <property type="entry name" value="Aromatic_deC"/>
</dbReference>